<dbReference type="InterPro" id="IPR027417">
    <property type="entry name" value="P-loop_NTPase"/>
</dbReference>
<dbReference type="SUPFAM" id="SSF52540">
    <property type="entry name" value="P-loop containing nucleoside triphosphate hydrolases"/>
    <property type="match status" value="1"/>
</dbReference>
<evidence type="ECO:0000256" key="2">
    <source>
        <dbReference type="ARBA" id="ARBA00009726"/>
    </source>
</evidence>
<sequence length="106" mass="12098">MDEATANVDPKTDELIQNTIRGNFSECTVLTIAHRINTIMDSDRVLVMEKGTVAEFDHPHVLLGDPHGLFHKLVMETGKEVAENLKKIAEQNYNKFNRTQYSEMDH</sequence>
<evidence type="ECO:0000256" key="3">
    <source>
        <dbReference type="ARBA" id="ARBA00022741"/>
    </source>
</evidence>
<comment type="similarity">
    <text evidence="2">Belongs to the ABC transporter superfamily. ABCC family. Conjugate transporter (TC 3.A.1.208) subfamily.</text>
</comment>
<proteinExistence type="inferred from homology"/>
<dbReference type="PANTHER" id="PTHR24223">
    <property type="entry name" value="ATP-BINDING CASSETTE SUB-FAMILY C"/>
    <property type="match status" value="1"/>
</dbReference>
<dbReference type="Proteomes" id="UP001431783">
    <property type="component" value="Unassembled WGS sequence"/>
</dbReference>
<dbReference type="GO" id="GO:0016020">
    <property type="term" value="C:membrane"/>
    <property type="evidence" value="ECO:0007669"/>
    <property type="project" value="UniProtKB-SubCell"/>
</dbReference>
<keyword evidence="6" id="KW-1185">Reference proteome</keyword>
<name>A0AAW1TJN5_9CUCU</name>
<organism evidence="5 6">
    <name type="scientific">Henosepilachna vigintioctopunctata</name>
    <dbReference type="NCBI Taxonomy" id="420089"/>
    <lineage>
        <taxon>Eukaryota</taxon>
        <taxon>Metazoa</taxon>
        <taxon>Ecdysozoa</taxon>
        <taxon>Arthropoda</taxon>
        <taxon>Hexapoda</taxon>
        <taxon>Insecta</taxon>
        <taxon>Pterygota</taxon>
        <taxon>Neoptera</taxon>
        <taxon>Endopterygota</taxon>
        <taxon>Coleoptera</taxon>
        <taxon>Polyphaga</taxon>
        <taxon>Cucujiformia</taxon>
        <taxon>Coccinelloidea</taxon>
        <taxon>Coccinellidae</taxon>
        <taxon>Epilachninae</taxon>
        <taxon>Epilachnini</taxon>
        <taxon>Henosepilachna</taxon>
    </lineage>
</organism>
<dbReference type="GO" id="GO:0042626">
    <property type="term" value="F:ATPase-coupled transmembrane transporter activity"/>
    <property type="evidence" value="ECO:0007669"/>
    <property type="project" value="TreeGrafter"/>
</dbReference>
<comment type="caution">
    <text evidence="5">The sequence shown here is derived from an EMBL/GenBank/DDBJ whole genome shotgun (WGS) entry which is preliminary data.</text>
</comment>
<evidence type="ECO:0000313" key="5">
    <source>
        <dbReference type="EMBL" id="KAK9869798.1"/>
    </source>
</evidence>
<dbReference type="GO" id="GO:0005524">
    <property type="term" value="F:ATP binding"/>
    <property type="evidence" value="ECO:0007669"/>
    <property type="project" value="UniProtKB-KW"/>
</dbReference>
<dbReference type="PANTHER" id="PTHR24223:SF456">
    <property type="entry name" value="MULTIDRUG RESISTANCE-ASSOCIATED PROTEIN LETHAL(2)03659"/>
    <property type="match status" value="1"/>
</dbReference>
<protein>
    <submittedName>
        <fullName evidence="5">Uncharacterized protein</fullName>
    </submittedName>
</protein>
<evidence type="ECO:0000256" key="1">
    <source>
        <dbReference type="ARBA" id="ARBA00004141"/>
    </source>
</evidence>
<dbReference type="AlphaFoldDB" id="A0AAW1TJN5"/>
<evidence type="ECO:0000256" key="4">
    <source>
        <dbReference type="ARBA" id="ARBA00022840"/>
    </source>
</evidence>
<reference evidence="5 6" key="1">
    <citation type="submission" date="2023-03" db="EMBL/GenBank/DDBJ databases">
        <title>Genome insight into feeding habits of ladybird beetles.</title>
        <authorList>
            <person name="Li H.-S."/>
            <person name="Huang Y.-H."/>
            <person name="Pang H."/>
        </authorList>
    </citation>
    <scope>NUCLEOTIDE SEQUENCE [LARGE SCALE GENOMIC DNA]</scope>
    <source>
        <strain evidence="5">SYSU_2023b</strain>
        <tissue evidence="5">Whole body</tissue>
    </source>
</reference>
<keyword evidence="3" id="KW-0547">Nucleotide-binding</keyword>
<accession>A0AAW1TJN5</accession>
<comment type="subcellular location">
    <subcellularLocation>
        <location evidence="1">Membrane</location>
        <topology evidence="1">Multi-pass membrane protein</topology>
    </subcellularLocation>
</comment>
<dbReference type="Gene3D" id="3.40.50.300">
    <property type="entry name" value="P-loop containing nucleotide triphosphate hydrolases"/>
    <property type="match status" value="1"/>
</dbReference>
<dbReference type="InterPro" id="IPR050173">
    <property type="entry name" value="ABC_transporter_C-like"/>
</dbReference>
<evidence type="ECO:0000313" key="6">
    <source>
        <dbReference type="Proteomes" id="UP001431783"/>
    </source>
</evidence>
<gene>
    <name evidence="5" type="ORF">WA026_003530</name>
</gene>
<dbReference type="EMBL" id="JARQZJ010000001">
    <property type="protein sequence ID" value="KAK9869798.1"/>
    <property type="molecule type" value="Genomic_DNA"/>
</dbReference>
<keyword evidence="4" id="KW-0067">ATP-binding</keyword>